<dbReference type="InterPro" id="IPR002513">
    <property type="entry name" value="Tn3_Tnp_DDE_dom"/>
</dbReference>
<evidence type="ECO:0000313" key="3">
    <source>
        <dbReference type="Proteomes" id="UP000264980"/>
    </source>
</evidence>
<evidence type="ECO:0000313" key="2">
    <source>
        <dbReference type="EMBL" id="AXF77021.1"/>
    </source>
</evidence>
<organism evidence="2 3">
    <name type="scientific">Erwinia tracheiphila</name>
    <dbReference type="NCBI Taxonomy" id="65700"/>
    <lineage>
        <taxon>Bacteria</taxon>
        <taxon>Pseudomonadati</taxon>
        <taxon>Pseudomonadota</taxon>
        <taxon>Gammaproteobacteria</taxon>
        <taxon>Enterobacterales</taxon>
        <taxon>Erwiniaceae</taxon>
        <taxon>Erwinia</taxon>
    </lineage>
</organism>
<accession>A0A345CUA4</accession>
<feature type="domain" description="Tn3 transposase DDE" evidence="1">
    <location>
        <begin position="414"/>
        <end position="805"/>
    </location>
</feature>
<proteinExistence type="predicted"/>
<dbReference type="RefSeq" id="WP_233480002.1">
    <property type="nucleotide sequence ID" value="NZ_CP013970.1"/>
</dbReference>
<dbReference type="GO" id="GO:0006313">
    <property type="term" value="P:DNA transposition"/>
    <property type="evidence" value="ECO:0007669"/>
    <property type="project" value="InterPro"/>
</dbReference>
<reference evidence="3" key="1">
    <citation type="submission" date="2016-01" db="EMBL/GenBank/DDBJ databases">
        <authorList>
            <person name="Shapiro L."/>
        </authorList>
    </citation>
    <scope>NUCLEOTIDE SEQUENCE [LARGE SCALE GENOMIC DNA]</scope>
    <source>
        <strain evidence="3">MDcuke</strain>
    </source>
</reference>
<sequence length="836" mass="97843">MQTPEAAQQRRSRRRRATFFYKLTLIKKEQKNFTTTEIINTIKKKRMINSIFKESIDIISKLKISEQNVFYYADLAEFYTIQKLSRFKDRNQARLYLICYIYRRALILNDCLVSSFIYKLNKYKNDGERYQQSKIEDIVAEDKERKSQARKIMSININKSIPDNQIREKAFEIIPQSNYKSFLKDFYKPNLNRDFYRWEWYEQQSLTIKRNVRPIFKVLEFNCVDIKLHSAVTFFKRFLIEGGINFNDHLIDDIPLDFFPKSQRKYLLIKVNSASGKKLKLINSSRYEFMLYSYLIKGIENGTVFIRDTNNFRSLEDELINIDIWSQDKKEILAELNMPFLKQNINDLLSTIEISLERKYHEVNHRILKGKNTGLKAKYKNNGELVKWSIPYIKKDDDVNKPLFKKLPLCNIGDLMRFVEDQTSYLKSFTHIQPRYSKTVPNREAIHAVIVASAMGIEEDKMQAISDVNHEKYDNMKKNFVRQQTLSKASDVIINEIKKLSIFSEYNLSDYGVHASVDGQKFSTKYNTIKSRYSKKYFGLLKGVVLYSLNANHIPLSIKVIGANEHESHYLLDIIESNQSDIDITSISGDMHSINRVNFALLHLFGYRFMPRFTQLNNKVINNLVGFKELTKYDKLIIKPRDKVDKSLIIDEWDNILRILASLALKQTTQSQIVKKLSTYKKNPTLKALIEFDRIIMSHYILDYVDSKDIREVVQSSLCRGESYHQLTSAIAKTSGGKVLNGKNGVELSINAESIRLIATMVIFYNAQLLCQLYGHFLSKDKQKAKMLAQMSPVAWRHFSFLGQYEFCNEDKSINIHNVMKILFEIAENDISHPSE</sequence>
<evidence type="ECO:0000259" key="1">
    <source>
        <dbReference type="Pfam" id="PF01526"/>
    </source>
</evidence>
<gene>
    <name evidence="2" type="ORF">AV903_14885</name>
</gene>
<dbReference type="Pfam" id="PF01526">
    <property type="entry name" value="DDE_Tnp_Tn3"/>
    <property type="match status" value="1"/>
</dbReference>
<dbReference type="GO" id="GO:0004803">
    <property type="term" value="F:transposase activity"/>
    <property type="evidence" value="ECO:0007669"/>
    <property type="project" value="InterPro"/>
</dbReference>
<name>A0A345CUA4_9GAMM</name>
<dbReference type="AlphaFoldDB" id="A0A345CUA4"/>
<dbReference type="EMBL" id="CP013970">
    <property type="protein sequence ID" value="AXF77021.1"/>
    <property type="molecule type" value="Genomic_DNA"/>
</dbReference>
<dbReference type="Proteomes" id="UP000264980">
    <property type="component" value="Chromosome"/>
</dbReference>
<protein>
    <submittedName>
        <fullName evidence="2">Tn3 family transposase</fullName>
    </submittedName>
</protein>